<feature type="region of interest" description="Disordered" evidence="1">
    <location>
        <begin position="13"/>
        <end position="108"/>
    </location>
</feature>
<sequence>MRAIARRRSALVAEPRGCFGNAAGGTPVPEGPRGSACRAPRRRGHVADTPRGSRRPWRESAGGPSRRRGRGGAGAEAPSYGRARDPVVPSRPGSFRTVRPRVRRRTGR</sequence>
<dbReference type="Proteomes" id="UP000326029">
    <property type="component" value="Chromosome"/>
</dbReference>
<reference evidence="2 3" key="1">
    <citation type="submission" date="2017-09" db="EMBL/GenBank/DDBJ databases">
        <authorList>
            <person name="Lee N."/>
            <person name="Cho B.-K."/>
        </authorList>
    </citation>
    <scope>NUCLEOTIDE SEQUENCE [LARGE SCALE GENOMIC DNA]</scope>
    <source>
        <strain evidence="2 3">ATCC 19740</strain>
    </source>
</reference>
<name>A0ABX6BA69_9ACTN</name>
<feature type="compositionally biased region" description="Basic residues" evidence="1">
    <location>
        <begin position="98"/>
        <end position="108"/>
    </location>
</feature>
<proteinExistence type="predicted"/>
<evidence type="ECO:0000313" key="2">
    <source>
        <dbReference type="EMBL" id="QEV31227.1"/>
    </source>
</evidence>
<evidence type="ECO:0000313" key="3">
    <source>
        <dbReference type="Proteomes" id="UP000326029"/>
    </source>
</evidence>
<evidence type="ECO:0000256" key="1">
    <source>
        <dbReference type="SAM" id="MobiDB-lite"/>
    </source>
</evidence>
<protein>
    <submittedName>
        <fullName evidence="2">Uncharacterized protein</fullName>
    </submittedName>
</protein>
<gene>
    <name evidence="2" type="ORF">CP977_02785</name>
</gene>
<dbReference type="EMBL" id="CP023693">
    <property type="protein sequence ID" value="QEV31227.1"/>
    <property type="molecule type" value="Genomic_DNA"/>
</dbReference>
<accession>A0ABX6BA69</accession>
<keyword evidence="3" id="KW-1185">Reference proteome</keyword>
<organism evidence="2 3">
    <name type="scientific">Streptomyces cinereoruber</name>
    <dbReference type="NCBI Taxonomy" id="67260"/>
    <lineage>
        <taxon>Bacteria</taxon>
        <taxon>Bacillati</taxon>
        <taxon>Actinomycetota</taxon>
        <taxon>Actinomycetes</taxon>
        <taxon>Kitasatosporales</taxon>
        <taxon>Streptomycetaceae</taxon>
        <taxon>Streptomyces</taxon>
    </lineage>
</organism>